<accession>A0A183N9Z9</accession>
<dbReference type="AlphaFoldDB" id="A0A183N9Z9"/>
<evidence type="ECO:0000313" key="1">
    <source>
        <dbReference type="EMBL" id="VDP53993.1"/>
    </source>
</evidence>
<organism evidence="1 2">
    <name type="scientific">Schistosoma margrebowiei</name>
    <dbReference type="NCBI Taxonomy" id="48269"/>
    <lineage>
        <taxon>Eukaryota</taxon>
        <taxon>Metazoa</taxon>
        <taxon>Spiralia</taxon>
        <taxon>Lophotrochozoa</taxon>
        <taxon>Platyhelminthes</taxon>
        <taxon>Trematoda</taxon>
        <taxon>Digenea</taxon>
        <taxon>Strigeidida</taxon>
        <taxon>Schistosomatoidea</taxon>
        <taxon>Schistosomatidae</taxon>
        <taxon>Schistosoma</taxon>
    </lineage>
</organism>
<dbReference type="Proteomes" id="UP000277204">
    <property type="component" value="Unassembled WGS sequence"/>
</dbReference>
<keyword evidence="2" id="KW-1185">Reference proteome</keyword>
<name>A0A183N9Z9_9TREM</name>
<evidence type="ECO:0000313" key="2">
    <source>
        <dbReference type="Proteomes" id="UP000277204"/>
    </source>
</evidence>
<proteinExistence type="predicted"/>
<protein>
    <submittedName>
        <fullName evidence="1">Uncharacterized protein</fullName>
    </submittedName>
</protein>
<sequence>MDRSDSLLTTTDDNTDDDAFRLGLLKLPLKESLEIPPNGVDLELNGDGGGDQPVGPKLGNKLGITLFALRRPS</sequence>
<reference evidence="1 2" key="1">
    <citation type="submission" date="2018-11" db="EMBL/GenBank/DDBJ databases">
        <authorList>
            <consortium name="Pathogen Informatics"/>
        </authorList>
    </citation>
    <scope>NUCLEOTIDE SEQUENCE [LARGE SCALE GENOMIC DNA]</scope>
    <source>
        <strain evidence="1 2">Zambia</strain>
    </source>
</reference>
<dbReference type="EMBL" id="UZAI01020976">
    <property type="protein sequence ID" value="VDP53993.1"/>
    <property type="molecule type" value="Genomic_DNA"/>
</dbReference>
<gene>
    <name evidence="1" type="ORF">SMRZ_LOCUS25124</name>
</gene>